<protein>
    <submittedName>
        <fullName evidence="2">Uncharacterized protein</fullName>
    </submittedName>
</protein>
<accession>A0A0A8ZEJ9</accession>
<dbReference type="AlphaFoldDB" id="A0A0A8ZEJ9"/>
<proteinExistence type="predicted"/>
<organism evidence="2">
    <name type="scientific">Arundo donax</name>
    <name type="common">Giant reed</name>
    <name type="synonym">Donax arundinaceus</name>
    <dbReference type="NCBI Taxonomy" id="35708"/>
    <lineage>
        <taxon>Eukaryota</taxon>
        <taxon>Viridiplantae</taxon>
        <taxon>Streptophyta</taxon>
        <taxon>Embryophyta</taxon>
        <taxon>Tracheophyta</taxon>
        <taxon>Spermatophyta</taxon>
        <taxon>Magnoliopsida</taxon>
        <taxon>Liliopsida</taxon>
        <taxon>Poales</taxon>
        <taxon>Poaceae</taxon>
        <taxon>PACMAD clade</taxon>
        <taxon>Arundinoideae</taxon>
        <taxon>Arundineae</taxon>
        <taxon>Arundo</taxon>
    </lineage>
</organism>
<dbReference type="EMBL" id="GBRH01262760">
    <property type="protein sequence ID" value="JAD35135.1"/>
    <property type="molecule type" value="Transcribed_RNA"/>
</dbReference>
<name>A0A0A8ZEJ9_ARUDO</name>
<evidence type="ECO:0000313" key="2">
    <source>
        <dbReference type="EMBL" id="JAD35135.1"/>
    </source>
</evidence>
<feature type="region of interest" description="Disordered" evidence="1">
    <location>
        <begin position="131"/>
        <end position="162"/>
    </location>
</feature>
<sequence>MVTLANLRRLYGDVVHRASLSRDLLVPLAGQLSGDPASLHRRCVLGQYLGFFRRPDDVRADLAPFGAIEAVAVCELLDNAVIVFREPASVAVALRRQEETPEGIYNAVPPLDFALPLRFIQPKRIEVAVYPPPVSTPEGTDATSGDEASTQGTAEPRTGATSTEATVVELVESRPVIVFLNSPDQGPMTPLRPPPGTTRFAPSLRSRFHGPTMGADGHLWMDGLIFTYYEKGMRFDRASIRVVQVAPPDYY</sequence>
<reference evidence="2" key="1">
    <citation type="submission" date="2014-09" db="EMBL/GenBank/DDBJ databases">
        <authorList>
            <person name="Magalhaes I.L.F."/>
            <person name="Oliveira U."/>
            <person name="Santos F.R."/>
            <person name="Vidigal T.H.D.A."/>
            <person name="Brescovit A.D."/>
            <person name="Santos A.J."/>
        </authorList>
    </citation>
    <scope>NUCLEOTIDE SEQUENCE</scope>
    <source>
        <tissue evidence="2">Shoot tissue taken approximately 20 cm above the soil surface</tissue>
    </source>
</reference>
<feature type="compositionally biased region" description="Polar residues" evidence="1">
    <location>
        <begin position="137"/>
        <end position="162"/>
    </location>
</feature>
<evidence type="ECO:0000256" key="1">
    <source>
        <dbReference type="SAM" id="MobiDB-lite"/>
    </source>
</evidence>
<reference evidence="2" key="2">
    <citation type="journal article" date="2015" name="Data Brief">
        <title>Shoot transcriptome of the giant reed, Arundo donax.</title>
        <authorList>
            <person name="Barrero R.A."/>
            <person name="Guerrero F.D."/>
            <person name="Moolhuijzen P."/>
            <person name="Goolsby J.A."/>
            <person name="Tidwell J."/>
            <person name="Bellgard S.E."/>
            <person name="Bellgard M.I."/>
        </authorList>
    </citation>
    <scope>NUCLEOTIDE SEQUENCE</scope>
    <source>
        <tissue evidence="2">Shoot tissue taken approximately 20 cm above the soil surface</tissue>
    </source>
</reference>